<dbReference type="InterPro" id="IPR011047">
    <property type="entry name" value="Quinoprotein_ADH-like_sf"/>
</dbReference>
<dbReference type="EMBL" id="CP074694">
    <property type="protein sequence ID" value="QVL29817.1"/>
    <property type="molecule type" value="Genomic_DNA"/>
</dbReference>
<dbReference type="RefSeq" id="WP_213493699.1">
    <property type="nucleotide sequence ID" value="NZ_CP074694.1"/>
</dbReference>
<gene>
    <name evidence="3" type="ORF">KIH39_13140</name>
</gene>
<dbReference type="AlphaFoldDB" id="A0A8E6B166"/>
<proteinExistence type="predicted"/>
<evidence type="ECO:0000313" key="3">
    <source>
        <dbReference type="EMBL" id="QVL29817.1"/>
    </source>
</evidence>
<dbReference type="KEGG" id="tsph:KIH39_13140"/>
<dbReference type="Gene3D" id="2.130.10.10">
    <property type="entry name" value="YVTN repeat-like/Quinoprotein amine dehydrogenase"/>
    <property type="match status" value="2"/>
</dbReference>
<feature type="chain" id="PRO_5034445856" evidence="1">
    <location>
        <begin position="20"/>
        <end position="780"/>
    </location>
</feature>
<organism evidence="3 4">
    <name type="scientific">Telmatocola sphagniphila</name>
    <dbReference type="NCBI Taxonomy" id="1123043"/>
    <lineage>
        <taxon>Bacteria</taxon>
        <taxon>Pseudomonadati</taxon>
        <taxon>Planctomycetota</taxon>
        <taxon>Planctomycetia</taxon>
        <taxon>Gemmatales</taxon>
        <taxon>Gemmataceae</taxon>
    </lineage>
</organism>
<dbReference type="Pfam" id="PF13360">
    <property type="entry name" value="PQQ_2"/>
    <property type="match status" value="2"/>
</dbReference>
<reference evidence="3" key="1">
    <citation type="submission" date="2021-05" db="EMBL/GenBank/DDBJ databases">
        <title>Complete genome sequence of the cellulolytic planctomycete Telmatocola sphagniphila SP2T and characterization of the first cellulase from planctomycetes.</title>
        <authorList>
            <person name="Rakitin A.L."/>
            <person name="Beletsky A.V."/>
            <person name="Naumoff D.G."/>
            <person name="Kulichevskaya I.S."/>
            <person name="Mardanov A.V."/>
            <person name="Ravin N.V."/>
            <person name="Dedysh S.N."/>
        </authorList>
    </citation>
    <scope>NUCLEOTIDE SEQUENCE</scope>
    <source>
        <strain evidence="3">SP2T</strain>
    </source>
</reference>
<dbReference type="SUPFAM" id="SSF50998">
    <property type="entry name" value="Quinoprotein alcohol dehydrogenase-like"/>
    <property type="match status" value="1"/>
</dbReference>
<dbReference type="SMART" id="SM00564">
    <property type="entry name" value="PQQ"/>
    <property type="match status" value="5"/>
</dbReference>
<accession>A0A8E6B166</accession>
<dbReference type="Proteomes" id="UP000676194">
    <property type="component" value="Chromosome"/>
</dbReference>
<sequence length="780" mass="85145">MSRLLIVFCWLCSATLLQADDWTHWRGPNQTGSVDAKGLPDEWDPRTVGKNNLIWKQPYGCRSTPMVMNGRVFIISAKGETLDVPTDAEKQLIGERVVAFDAAKGTVLWEKDFNVFHTDIVVNRLGWAPVAGDAKNDLVYTHSTAGFLHCFKGSTGEHVWTRQLTEELGRVSGYGGRIGGGPIFDSGLVIVGIVNGSWGNHAIGTNRFVAFDGLTGKIVWYGETPAQGVKGTYYSNPVVAVINGERLLITGAADGGVHAFQVRTGKRVWSYHFAAGVINPSPVVDGNFVWISHGEENPTGSDIGKIICLDASKVEDGKPKLVWEYTKGVRWGLASMAYADGKLYVPDDGAKLFCFDAKKGGKELWKYAYGTTSRGAPLVADGKLYISETIGKFHIIKLKPGKEAPDDAETHTTNFKVRPKAKGFVESNSTPSIGDGVIYLATRDEIYCIGTGQGTAPKGKPQAQEAPGEQKVAQVALFPAEVTVKPGEKINFEVRLFNAKGQPILTRQAFPMEWSLPQPPMPKGATTAPPPLDAQLDPATGTIAINPKKPAQQGYVAVKVEGIEGRARVRVAPQILYKQDFEMVPVGGVPAGWVNTQGKFRVVELNEDGKKNKVLFKVNNDSRPPISRANAYISQTDISDYTIEADIKGLEAKKKLPDMGVVNGRYLLILDGKTDENGHRELRLTSWEALPRINIQKEFTWKSGVWYHTKLSVETKLGVVKAKVWPKGEPEPAEWTIEFTDPMPNTGGAAALYGYISNAEADSPGGEIYYDNVMITPLKK</sequence>
<feature type="domain" description="Pyrrolo-quinoline quinone repeat" evidence="2">
    <location>
        <begin position="95"/>
        <end position="311"/>
    </location>
</feature>
<evidence type="ECO:0000259" key="2">
    <source>
        <dbReference type="Pfam" id="PF13360"/>
    </source>
</evidence>
<protein>
    <submittedName>
        <fullName evidence="3">PQQ-like beta-propeller repeat protein</fullName>
    </submittedName>
</protein>
<name>A0A8E6B166_9BACT</name>
<evidence type="ECO:0000313" key="4">
    <source>
        <dbReference type="Proteomes" id="UP000676194"/>
    </source>
</evidence>
<dbReference type="InterPro" id="IPR018391">
    <property type="entry name" value="PQQ_b-propeller_rpt"/>
</dbReference>
<dbReference type="PANTHER" id="PTHR34512:SF30">
    <property type="entry name" value="OUTER MEMBRANE PROTEIN ASSEMBLY FACTOR BAMB"/>
    <property type="match status" value="1"/>
</dbReference>
<feature type="domain" description="Pyrrolo-quinoline quinone repeat" evidence="2">
    <location>
        <begin position="320"/>
        <end position="449"/>
    </location>
</feature>
<feature type="signal peptide" evidence="1">
    <location>
        <begin position="1"/>
        <end position="19"/>
    </location>
</feature>
<dbReference type="InterPro" id="IPR002372">
    <property type="entry name" value="PQQ_rpt_dom"/>
</dbReference>
<dbReference type="PANTHER" id="PTHR34512">
    <property type="entry name" value="CELL SURFACE PROTEIN"/>
    <property type="match status" value="1"/>
</dbReference>
<dbReference type="Gene3D" id="2.60.120.560">
    <property type="entry name" value="Exo-inulinase, domain 1"/>
    <property type="match status" value="1"/>
</dbReference>
<keyword evidence="4" id="KW-1185">Reference proteome</keyword>
<keyword evidence="1" id="KW-0732">Signal</keyword>
<evidence type="ECO:0000256" key="1">
    <source>
        <dbReference type="SAM" id="SignalP"/>
    </source>
</evidence>
<dbReference type="InterPro" id="IPR015943">
    <property type="entry name" value="WD40/YVTN_repeat-like_dom_sf"/>
</dbReference>